<gene>
    <name evidence="1" type="primary">A03g503730.1_BraROA</name>
    <name evidence="1" type="ORF">IGI04_011154</name>
</gene>
<keyword evidence="2" id="KW-1185">Reference proteome</keyword>
<organism evidence="1 2">
    <name type="scientific">Brassica rapa subsp. trilocularis</name>
    <dbReference type="NCBI Taxonomy" id="1813537"/>
    <lineage>
        <taxon>Eukaryota</taxon>
        <taxon>Viridiplantae</taxon>
        <taxon>Streptophyta</taxon>
        <taxon>Embryophyta</taxon>
        <taxon>Tracheophyta</taxon>
        <taxon>Spermatophyta</taxon>
        <taxon>Magnoliopsida</taxon>
        <taxon>eudicotyledons</taxon>
        <taxon>Gunneridae</taxon>
        <taxon>Pentapetalae</taxon>
        <taxon>rosids</taxon>
        <taxon>malvids</taxon>
        <taxon>Brassicales</taxon>
        <taxon>Brassicaceae</taxon>
        <taxon>Brassiceae</taxon>
        <taxon>Brassica</taxon>
    </lineage>
</organism>
<evidence type="ECO:0000313" key="1">
    <source>
        <dbReference type="EMBL" id="KAG5405035.1"/>
    </source>
</evidence>
<protein>
    <submittedName>
        <fullName evidence="1">Uncharacterized protein</fullName>
    </submittedName>
</protein>
<dbReference type="EMBL" id="JADBGQ010000003">
    <property type="protein sequence ID" value="KAG5405035.1"/>
    <property type="molecule type" value="Genomic_DNA"/>
</dbReference>
<proteinExistence type="predicted"/>
<feature type="non-terminal residue" evidence="1">
    <location>
        <position position="1"/>
    </location>
</feature>
<dbReference type="Proteomes" id="UP000823674">
    <property type="component" value="Chromosome A03"/>
</dbReference>
<name>A0ABQ7N278_BRACM</name>
<comment type="caution">
    <text evidence="1">The sequence shown here is derived from an EMBL/GenBank/DDBJ whole genome shotgun (WGS) entry which is preliminary data.</text>
</comment>
<accession>A0ABQ7N278</accession>
<evidence type="ECO:0000313" key="2">
    <source>
        <dbReference type="Proteomes" id="UP000823674"/>
    </source>
</evidence>
<reference evidence="1 2" key="1">
    <citation type="submission" date="2021-03" db="EMBL/GenBank/DDBJ databases">
        <authorList>
            <person name="King G.J."/>
            <person name="Bancroft I."/>
            <person name="Baten A."/>
            <person name="Bloomfield J."/>
            <person name="Borpatragohain P."/>
            <person name="He Z."/>
            <person name="Irish N."/>
            <person name="Irwin J."/>
            <person name="Liu K."/>
            <person name="Mauleon R.P."/>
            <person name="Moore J."/>
            <person name="Morris R."/>
            <person name="Ostergaard L."/>
            <person name="Wang B."/>
            <person name="Wells R."/>
        </authorList>
    </citation>
    <scope>NUCLEOTIDE SEQUENCE [LARGE SCALE GENOMIC DNA]</scope>
    <source>
        <strain evidence="1">R-o-18</strain>
        <tissue evidence="1">Leaf</tissue>
    </source>
</reference>
<sequence>KKKREITYLASKGDTRRGKIGEARVVLTPTVSHHRQAFAWRRRKWIWDVNLHACKDFYEAVTT</sequence>